<sequence length="459" mass="50986">MLKSPLFWKMSTLLGCILLLSIPLMIVRQLIVERADYRSDVVDALQSSTSGPQKLTGPLIAIPVTETLTRIEDKKEVEYQRSWLHYWLPETLAITGKQNVESRKIGIYEGQIWHNDLGIKAHFDISRLAELKKDNIALGQPFMVVGVSDARGIGAIVAPQINGEALPVEPGLGLSGSGEGVHMPMPLLSSEQKTLDVEFTLNLNGTGSFSVVPIGRNSELQLASNWAHPGFLGDFLPVNREVTPSGYSAHWQSSWFANNMARFFVDDREIEWRQLPAFNVNVTTPADQYQLTDRATKYAILLISLTFMAFFVFESLTQCRLHPMQYLLVGLSLVMFYLVLLALSEHIGFTLSWIVASLIGALINGVYLHAVMKGWRNSLLFVCALLLLDGVMWMLLRSEDSALLLGTGVLLLALSALMFLTRHVDWYALSLPKPKEEQPGGDGNDGGDSGSDDKLRIWK</sequence>
<dbReference type="RefSeq" id="WP_167492827.1">
    <property type="nucleotide sequence ID" value="NZ_CABGGQ010000006.1"/>
</dbReference>
<accession>A0A564I278</accession>
<reference evidence="3 4" key="1">
    <citation type="submission" date="2019-07" db="EMBL/GenBank/DDBJ databases">
        <authorList>
            <person name="Brisse S."/>
            <person name="Rodrigues C."/>
            <person name="Thorpe H."/>
        </authorList>
    </citation>
    <scope>NUCLEOTIDE SEQUENCE [LARGE SCALE GENOMIC DNA]</scope>
    <source>
        <strain evidence="3">SB6422</strain>
    </source>
</reference>
<evidence type="ECO:0000256" key="1">
    <source>
        <dbReference type="SAM" id="MobiDB-lite"/>
    </source>
</evidence>
<dbReference type="Proteomes" id="UP000317374">
    <property type="component" value="Unassembled WGS sequence"/>
</dbReference>
<organism evidence="3 4">
    <name type="scientific">Klebsiella huaxiensis</name>
    <dbReference type="NCBI Taxonomy" id="2153354"/>
    <lineage>
        <taxon>Bacteria</taxon>
        <taxon>Pseudomonadati</taxon>
        <taxon>Pseudomonadota</taxon>
        <taxon>Gammaproteobacteria</taxon>
        <taxon>Enterobacterales</taxon>
        <taxon>Enterobacteriaceae</taxon>
        <taxon>Klebsiella/Raoultella group</taxon>
        <taxon>Klebsiella</taxon>
    </lineage>
</organism>
<dbReference type="GO" id="GO:0005886">
    <property type="term" value="C:plasma membrane"/>
    <property type="evidence" value="ECO:0007669"/>
    <property type="project" value="TreeGrafter"/>
</dbReference>
<dbReference type="InterPro" id="IPR010364">
    <property type="entry name" value="Uncharacterised_IM_CreD"/>
</dbReference>
<feature type="transmembrane region" description="Helical" evidence="2">
    <location>
        <begin position="402"/>
        <end position="420"/>
    </location>
</feature>
<keyword evidence="2" id="KW-1133">Transmembrane helix</keyword>
<dbReference type="Pfam" id="PF06123">
    <property type="entry name" value="CreD"/>
    <property type="match status" value="1"/>
</dbReference>
<evidence type="ECO:0000313" key="4">
    <source>
        <dbReference type="Proteomes" id="UP000317374"/>
    </source>
</evidence>
<name>A0A564I278_9ENTR</name>
<dbReference type="PIRSF" id="PIRSF004548">
    <property type="entry name" value="CreD"/>
    <property type="match status" value="1"/>
</dbReference>
<keyword evidence="2" id="KW-0812">Transmembrane</keyword>
<proteinExistence type="predicted"/>
<dbReference type="NCBIfam" id="NF008712">
    <property type="entry name" value="PRK11715.1-1"/>
    <property type="match status" value="1"/>
</dbReference>
<dbReference type="PANTHER" id="PTHR30092:SF0">
    <property type="entry name" value="INNER MEMBRANE PROTEIN CRED"/>
    <property type="match status" value="1"/>
</dbReference>
<feature type="transmembrane region" description="Helical" evidence="2">
    <location>
        <begin position="295"/>
        <end position="313"/>
    </location>
</feature>
<feature type="compositionally biased region" description="Gly residues" evidence="1">
    <location>
        <begin position="440"/>
        <end position="449"/>
    </location>
</feature>
<feature type="transmembrane region" description="Helical" evidence="2">
    <location>
        <begin position="379"/>
        <end position="396"/>
    </location>
</feature>
<evidence type="ECO:0000313" key="3">
    <source>
        <dbReference type="EMBL" id="VUS38934.1"/>
    </source>
</evidence>
<feature type="region of interest" description="Disordered" evidence="1">
    <location>
        <begin position="433"/>
        <end position="459"/>
    </location>
</feature>
<evidence type="ECO:0000256" key="2">
    <source>
        <dbReference type="SAM" id="Phobius"/>
    </source>
</evidence>
<dbReference type="PANTHER" id="PTHR30092">
    <property type="entry name" value="INNER MEMBRANE PROTEIN CRED"/>
    <property type="match status" value="1"/>
</dbReference>
<dbReference type="EMBL" id="CABGGW010000006">
    <property type="protein sequence ID" value="VUS38934.1"/>
    <property type="molecule type" value="Genomic_DNA"/>
</dbReference>
<feature type="transmembrane region" description="Helical" evidence="2">
    <location>
        <begin position="349"/>
        <end position="367"/>
    </location>
</feature>
<protein>
    <submittedName>
        <fullName evidence="3">Inner membrane protein CreD</fullName>
    </submittedName>
</protein>
<keyword evidence="2" id="KW-0472">Membrane</keyword>
<dbReference type="AlphaFoldDB" id="A0A564I278"/>
<feature type="transmembrane region" description="Helical" evidence="2">
    <location>
        <begin position="325"/>
        <end position="343"/>
    </location>
</feature>
<gene>
    <name evidence="3" type="primary">creD</name>
    <name evidence="3" type="ORF">SB6422_04805</name>
</gene>